<evidence type="ECO:0000313" key="4">
    <source>
        <dbReference type="EMBL" id="MFC5492895.1"/>
    </source>
</evidence>
<organism evidence="4 5">
    <name type="scientific">Nocardioides caricicola</name>
    <dbReference type="NCBI Taxonomy" id="634770"/>
    <lineage>
        <taxon>Bacteria</taxon>
        <taxon>Bacillati</taxon>
        <taxon>Actinomycetota</taxon>
        <taxon>Actinomycetes</taxon>
        <taxon>Propionibacteriales</taxon>
        <taxon>Nocardioidaceae</taxon>
        <taxon>Nocardioides</taxon>
    </lineage>
</organism>
<dbReference type="InterPro" id="IPR016181">
    <property type="entry name" value="Acyl_CoA_acyltransferase"/>
</dbReference>
<dbReference type="GO" id="GO:0016746">
    <property type="term" value="F:acyltransferase activity"/>
    <property type="evidence" value="ECO:0007669"/>
    <property type="project" value="UniProtKB-KW"/>
</dbReference>
<accession>A0ABW0MYA4</accession>
<comment type="caution">
    <text evidence="4">The sequence shown here is derived from an EMBL/GenBank/DDBJ whole genome shotgun (WGS) entry which is preliminary data.</text>
</comment>
<dbReference type="Pfam" id="PF00583">
    <property type="entry name" value="Acetyltransf_1"/>
    <property type="match status" value="1"/>
</dbReference>
<dbReference type="EMBL" id="JBHSMD010000002">
    <property type="protein sequence ID" value="MFC5492895.1"/>
    <property type="molecule type" value="Genomic_DNA"/>
</dbReference>
<proteinExistence type="predicted"/>
<dbReference type="CDD" id="cd04301">
    <property type="entry name" value="NAT_SF"/>
    <property type="match status" value="1"/>
</dbReference>
<dbReference type="PANTHER" id="PTHR43877:SF1">
    <property type="entry name" value="ACETYLTRANSFERASE"/>
    <property type="match status" value="1"/>
</dbReference>
<dbReference type="Proteomes" id="UP001595956">
    <property type="component" value="Unassembled WGS sequence"/>
</dbReference>
<reference evidence="5" key="1">
    <citation type="journal article" date="2019" name="Int. J. Syst. Evol. Microbiol.">
        <title>The Global Catalogue of Microorganisms (GCM) 10K type strain sequencing project: providing services to taxonomists for standard genome sequencing and annotation.</title>
        <authorList>
            <consortium name="The Broad Institute Genomics Platform"/>
            <consortium name="The Broad Institute Genome Sequencing Center for Infectious Disease"/>
            <person name="Wu L."/>
            <person name="Ma J."/>
        </authorList>
    </citation>
    <scope>NUCLEOTIDE SEQUENCE [LARGE SCALE GENOMIC DNA]</scope>
    <source>
        <strain evidence="5">KACC 13778</strain>
    </source>
</reference>
<evidence type="ECO:0000259" key="3">
    <source>
        <dbReference type="PROSITE" id="PS51186"/>
    </source>
</evidence>
<evidence type="ECO:0000256" key="1">
    <source>
        <dbReference type="ARBA" id="ARBA00022679"/>
    </source>
</evidence>
<dbReference type="RefSeq" id="WP_345171500.1">
    <property type="nucleotide sequence ID" value="NZ_BAABFQ010000003.1"/>
</dbReference>
<protein>
    <submittedName>
        <fullName evidence="4">GNAT family N-acetyltransferase</fullName>
        <ecNumber evidence="4">2.3.-.-</ecNumber>
    </submittedName>
</protein>
<name>A0ABW0MYA4_9ACTN</name>
<gene>
    <name evidence="4" type="ORF">ACFPKY_07280</name>
</gene>
<dbReference type="PROSITE" id="PS51186">
    <property type="entry name" value="GNAT"/>
    <property type="match status" value="1"/>
</dbReference>
<dbReference type="InterPro" id="IPR050832">
    <property type="entry name" value="Bact_Acetyltransf"/>
</dbReference>
<keyword evidence="1 4" id="KW-0808">Transferase</keyword>
<dbReference type="SUPFAM" id="SSF55729">
    <property type="entry name" value="Acyl-CoA N-acyltransferases (Nat)"/>
    <property type="match status" value="1"/>
</dbReference>
<evidence type="ECO:0000256" key="2">
    <source>
        <dbReference type="ARBA" id="ARBA00023315"/>
    </source>
</evidence>
<keyword evidence="2 4" id="KW-0012">Acyltransferase</keyword>
<dbReference type="EC" id="2.3.-.-" evidence="4"/>
<evidence type="ECO:0000313" key="5">
    <source>
        <dbReference type="Proteomes" id="UP001595956"/>
    </source>
</evidence>
<keyword evidence="5" id="KW-1185">Reference proteome</keyword>
<dbReference type="InterPro" id="IPR000182">
    <property type="entry name" value="GNAT_dom"/>
</dbReference>
<feature type="domain" description="N-acetyltransferase" evidence="3">
    <location>
        <begin position="5"/>
        <end position="148"/>
    </location>
</feature>
<dbReference type="PANTHER" id="PTHR43877">
    <property type="entry name" value="AMINOALKYLPHOSPHONATE N-ACETYLTRANSFERASE-RELATED-RELATED"/>
    <property type="match status" value="1"/>
</dbReference>
<dbReference type="Gene3D" id="3.40.630.30">
    <property type="match status" value="1"/>
</dbReference>
<sequence>MNANPSIRPAEPADSAAVQRLVADAFGPDEGPTVARLVSVLDETGSTRASLVAEAGGEVVGHVQLSRSWVDARRALVEVLVLSPLSVAPAHHGRGIGSALLRAAVDEAARLGAPAVFLEGGPGFYSARGWSAAGGLGFTAPSARIPAPAFQVVLLPGHEEWMTGALVYCEPFWSLDCVGLRDPLLAQLGG</sequence>